<dbReference type="GO" id="GO:0005737">
    <property type="term" value="C:cytoplasm"/>
    <property type="evidence" value="ECO:0007669"/>
    <property type="project" value="UniProtKB-SubCell"/>
</dbReference>
<feature type="compositionally biased region" description="Basic residues" evidence="8">
    <location>
        <begin position="36"/>
        <end position="45"/>
    </location>
</feature>
<feature type="compositionally biased region" description="Low complexity" evidence="8">
    <location>
        <begin position="391"/>
        <end position="404"/>
    </location>
</feature>
<evidence type="ECO:0000256" key="2">
    <source>
        <dbReference type="ARBA" id="ARBA00007112"/>
    </source>
</evidence>
<feature type="compositionally biased region" description="Pro residues" evidence="8">
    <location>
        <begin position="378"/>
        <end position="390"/>
    </location>
</feature>
<feature type="compositionally biased region" description="Pro residues" evidence="8">
    <location>
        <begin position="1133"/>
        <end position="1159"/>
    </location>
</feature>
<feature type="compositionally biased region" description="Polar residues" evidence="8">
    <location>
        <begin position="993"/>
        <end position="1007"/>
    </location>
</feature>
<feature type="compositionally biased region" description="Basic residues" evidence="8">
    <location>
        <begin position="803"/>
        <end position="813"/>
    </location>
</feature>
<feature type="compositionally biased region" description="Acidic residues" evidence="8">
    <location>
        <begin position="703"/>
        <end position="740"/>
    </location>
</feature>
<dbReference type="eggNOG" id="ENOG502QSSK">
    <property type="taxonomic scope" value="Eukaryota"/>
</dbReference>
<dbReference type="HOGENOM" id="CLU_002935_1_0_1"/>
<evidence type="ECO:0000256" key="1">
    <source>
        <dbReference type="ARBA" id="ARBA00004496"/>
    </source>
</evidence>
<evidence type="ECO:0000256" key="4">
    <source>
        <dbReference type="ARBA" id="ARBA00022490"/>
    </source>
</evidence>
<dbReference type="PANTHER" id="PTHR34660:SF3">
    <property type="entry name" value="RRM DOMAIN-CONTAINING PROTEIN"/>
    <property type="match status" value="1"/>
</dbReference>
<feature type="compositionally biased region" description="Basic and acidic residues" evidence="8">
    <location>
        <begin position="843"/>
        <end position="923"/>
    </location>
</feature>
<dbReference type="PANTHER" id="PTHR34660">
    <property type="entry name" value="MYB-LIKE PROTEIN X"/>
    <property type="match status" value="1"/>
</dbReference>
<feature type="compositionally biased region" description="Pro residues" evidence="8">
    <location>
        <begin position="19"/>
        <end position="29"/>
    </location>
</feature>
<feature type="compositionally biased region" description="Pro residues" evidence="8">
    <location>
        <begin position="1066"/>
        <end position="1077"/>
    </location>
</feature>
<evidence type="ECO:0000256" key="7">
    <source>
        <dbReference type="RuleBase" id="RU049441"/>
    </source>
</evidence>
<evidence type="ECO:0000313" key="10">
    <source>
        <dbReference type="Proteomes" id="UP000015241"/>
    </source>
</evidence>
<feature type="compositionally biased region" description="Low complexity" evidence="8">
    <location>
        <begin position="1095"/>
        <end position="1104"/>
    </location>
</feature>
<evidence type="ECO:0000256" key="8">
    <source>
        <dbReference type="SAM" id="MobiDB-lite"/>
    </source>
</evidence>
<evidence type="ECO:0000256" key="6">
    <source>
        <dbReference type="ARBA" id="ARBA00023054"/>
    </source>
</evidence>
<dbReference type="Pfam" id="PF13945">
    <property type="entry name" value="NST1"/>
    <property type="match status" value="1"/>
</dbReference>
<evidence type="ECO:0000256" key="3">
    <source>
        <dbReference type="ARBA" id="ARBA00020733"/>
    </source>
</evidence>
<dbReference type="InParanoid" id="S8DYL6"/>
<feature type="compositionally biased region" description="Basic residues" evidence="8">
    <location>
        <begin position="306"/>
        <end position="318"/>
    </location>
</feature>
<sequence length="1314" mass="143862">MASGRAKRTAIPVSRPMVVPAPVPSPVASPAPTTNGKRKKKKKGKGRDIELDPAFRGMVFEDRIYTEDEMPEHIQAEFANAYPEPETRSASRTGLSPELESVHLSTTASLSASLAAIARQNPGMDLAATVNHFTRGIEPDGEGRYDDLVPENLQRIVRNPYLHLRTYGDGDEQTQAMYAFAQQCQASTGGGAKHGQNGARYAAGTFPTTVPFDPSIFSDPAAFGLAMEQAVTGNGLHPLGEGDPTNVVLLNEYASEGAYEEDDYYSDELDEFDDPHEASYAAAMYAPARGHGGVGGGGLGPEYSPGRKKKPKKKKRQPQRPANTAGGGRERPETPGVAAVGNSPPPVSAPNPMPTARPPPSSNPPPSSRAAGKQPMSYTPPAPVANPPPSRRAASKAPITSHAYPHNHTHHHPSPPSSNASAPHKPRPPANGTGGGGPVKNNKIWSTSTTEERERIKDFWLGLGEEERRNLVKIEKEAVLRKMKEQQKHSCSCAVCGRKRSAIEEELEVLYDAYYDELEQYANYQQRYISSGGTLPPPQGPGPFPGSVELDKNGAVIDPHAPAHPATRPKGAVMTNGRKPVKPPESEFDEDDGEEDEYEEEEYDDEEDEEDEEDEDEDDADAEDEDDTKPQPERRAAPRRRAVPNGTKAHPRDGLGNFGNSLTVTGAGNILTVADDLLKNDGQKFLEMMEQLAERRMQREDEGVQDVEDESEDEDDDEGDEDDEDEDDDDEDEEEEEVMTEEQKMEEGKRMFSIFAARMFEQRVLQAYREKVAQERQLQLLRELEEEDKNSKEKEAKKQTQNQKKKEKKRMQKLAKEEERAVKAAEKAAEESALKAKQAAQEEEQRKKREEERARREAARKAAEEERHRKEEERRKRLAEEREREAERERKRKEQEEKRKAERRAQEERERKIREEREAKAAAERAAAAAAKREREEKERKEREERLAKEREEKEKAEREKAEKEKAEREARERERAAQQQRAASRNARAPTSPRNANPAGPSQRSPNHAAPPKKILNKPAPIQPPATPAPVIQATRPQQPRMTVVTNVPAPQPMPTPIPNHLSPQGPPMFPPPPGVMSPSVMSPRGPYTPGPFGMAPGPSMQQGPPPPLGPSALPRTFGNGVPYDVPFVRNVPPPPPIAPPSALAPPPPIGPPAPIAPPNRAGNLGSPTHLAPSTSRLPAADPGPITRPVAGIAPIARPSGSGDASGSGSTSPSRRSPSPKGVLGSSALAADDDEVVPAQSRRIVSSGPNWGSPRSAFPDGRPPWGAPAIASRPLHPVGHPVWTSNPEWHPSTPFFPNAFTAHNPSPPPHSGS</sequence>
<feature type="compositionally biased region" description="Pro residues" evidence="8">
    <location>
        <begin position="343"/>
        <end position="367"/>
    </location>
</feature>
<dbReference type="EMBL" id="KE504192">
    <property type="protein sequence ID" value="EPS96193.1"/>
    <property type="molecule type" value="Genomic_DNA"/>
</dbReference>
<protein>
    <recommendedName>
        <fullName evidence="3 7">Stress response protein NST1</fullName>
    </recommendedName>
</protein>
<feature type="compositionally biased region" description="Basic and acidic residues" evidence="8">
    <location>
        <begin position="692"/>
        <end position="702"/>
    </location>
</feature>
<feature type="region of interest" description="Disordered" evidence="8">
    <location>
        <begin position="292"/>
        <end position="452"/>
    </location>
</feature>
<keyword evidence="4 7" id="KW-0963">Cytoplasm</keyword>
<dbReference type="InterPro" id="IPR025279">
    <property type="entry name" value="NST1"/>
</dbReference>
<feature type="compositionally biased region" description="Low complexity" evidence="8">
    <location>
        <begin position="1199"/>
        <end position="1221"/>
    </location>
</feature>
<feature type="compositionally biased region" description="Acidic residues" evidence="8">
    <location>
        <begin position="586"/>
        <end position="627"/>
    </location>
</feature>
<dbReference type="Proteomes" id="UP000015241">
    <property type="component" value="Unassembled WGS sequence"/>
</dbReference>
<dbReference type="STRING" id="743788.S8DYL6"/>
<feature type="compositionally biased region" description="Pro residues" evidence="8">
    <location>
        <begin position="535"/>
        <end position="544"/>
    </location>
</feature>
<comment type="similarity">
    <text evidence="2 7">Belongs to the NST1 family.</text>
</comment>
<dbReference type="OrthoDB" id="21629at2759"/>
<feature type="region of interest" description="Disordered" evidence="8">
    <location>
        <begin position="1"/>
        <end position="50"/>
    </location>
</feature>
<proteinExistence type="inferred from homology"/>
<gene>
    <name evidence="9" type="ORF">FOMPIDRAFT_1062324</name>
</gene>
<evidence type="ECO:0000313" key="9">
    <source>
        <dbReference type="EMBL" id="EPS96193.1"/>
    </source>
</evidence>
<evidence type="ECO:0000256" key="5">
    <source>
        <dbReference type="ARBA" id="ARBA00023016"/>
    </source>
</evidence>
<feature type="compositionally biased region" description="Basic and acidic residues" evidence="8">
    <location>
        <begin position="814"/>
        <end position="834"/>
    </location>
</feature>
<reference evidence="9 10" key="1">
    <citation type="journal article" date="2012" name="Science">
        <title>The Paleozoic origin of enzymatic lignin decomposition reconstructed from 31 fungal genomes.</title>
        <authorList>
            <person name="Floudas D."/>
            <person name="Binder M."/>
            <person name="Riley R."/>
            <person name="Barry K."/>
            <person name="Blanchette R.A."/>
            <person name="Henrissat B."/>
            <person name="Martinez A.T."/>
            <person name="Otillar R."/>
            <person name="Spatafora J.W."/>
            <person name="Yadav J.S."/>
            <person name="Aerts A."/>
            <person name="Benoit I."/>
            <person name="Boyd A."/>
            <person name="Carlson A."/>
            <person name="Copeland A."/>
            <person name="Coutinho P.M."/>
            <person name="de Vries R.P."/>
            <person name="Ferreira P."/>
            <person name="Findley K."/>
            <person name="Foster B."/>
            <person name="Gaskell J."/>
            <person name="Glotzer D."/>
            <person name="Gorecki P."/>
            <person name="Heitman J."/>
            <person name="Hesse C."/>
            <person name="Hori C."/>
            <person name="Igarashi K."/>
            <person name="Jurgens J.A."/>
            <person name="Kallen N."/>
            <person name="Kersten P."/>
            <person name="Kohler A."/>
            <person name="Kuees U."/>
            <person name="Kumar T.K.A."/>
            <person name="Kuo A."/>
            <person name="LaButti K."/>
            <person name="Larrondo L.F."/>
            <person name="Lindquist E."/>
            <person name="Ling A."/>
            <person name="Lombard V."/>
            <person name="Lucas S."/>
            <person name="Lundell T."/>
            <person name="Martin R."/>
            <person name="McLaughlin D.J."/>
            <person name="Morgenstern I."/>
            <person name="Morin E."/>
            <person name="Murat C."/>
            <person name="Nagy L.G."/>
            <person name="Nolan M."/>
            <person name="Ohm R.A."/>
            <person name="Patyshakuliyeva A."/>
            <person name="Rokas A."/>
            <person name="Ruiz-Duenas F.J."/>
            <person name="Sabat G."/>
            <person name="Salamov A."/>
            <person name="Samejima M."/>
            <person name="Schmutz J."/>
            <person name="Slot J.C."/>
            <person name="St John F."/>
            <person name="Stenlid J."/>
            <person name="Sun H."/>
            <person name="Sun S."/>
            <person name="Syed K."/>
            <person name="Tsang A."/>
            <person name="Wiebenga A."/>
            <person name="Young D."/>
            <person name="Pisabarro A."/>
            <person name="Eastwood D.C."/>
            <person name="Martin F."/>
            <person name="Cullen D."/>
            <person name="Grigoriev I.V."/>
            <person name="Hibbett D.S."/>
        </authorList>
    </citation>
    <scope>NUCLEOTIDE SEQUENCE</scope>
    <source>
        <strain evidence="10">FP-58527</strain>
    </source>
</reference>
<keyword evidence="6 7" id="KW-0175">Coiled coil</keyword>
<feature type="region of interest" description="Disordered" evidence="8">
    <location>
        <begin position="692"/>
        <end position="748"/>
    </location>
</feature>
<feature type="region of interest" description="Disordered" evidence="8">
    <location>
        <begin position="529"/>
        <end position="664"/>
    </location>
</feature>
<feature type="compositionally biased region" description="Basic and acidic residues" evidence="8">
    <location>
        <begin position="931"/>
        <end position="977"/>
    </location>
</feature>
<organism evidence="9 10">
    <name type="scientific">Fomitopsis schrenkii</name>
    <name type="common">Brown rot fungus</name>
    <dbReference type="NCBI Taxonomy" id="2126942"/>
    <lineage>
        <taxon>Eukaryota</taxon>
        <taxon>Fungi</taxon>
        <taxon>Dikarya</taxon>
        <taxon>Basidiomycota</taxon>
        <taxon>Agaricomycotina</taxon>
        <taxon>Agaricomycetes</taxon>
        <taxon>Polyporales</taxon>
        <taxon>Fomitopsis</taxon>
    </lineage>
</organism>
<feature type="compositionally biased region" description="Low complexity" evidence="8">
    <location>
        <begin position="978"/>
        <end position="990"/>
    </location>
</feature>
<feature type="region of interest" description="Disordered" evidence="8">
    <location>
        <begin position="1295"/>
        <end position="1314"/>
    </location>
</feature>
<name>S8DYL6_FOMSC</name>
<comment type="function">
    <text evidence="7">May act as a negative regulator of salt tolerance.</text>
</comment>
<keyword evidence="10" id="KW-1185">Reference proteome</keyword>
<feature type="region of interest" description="Disordered" evidence="8">
    <location>
        <begin position="784"/>
        <end position="1273"/>
    </location>
</feature>
<keyword evidence="5 7" id="KW-0346">Stress response</keyword>
<accession>S8DYL6</accession>
<feature type="compositionally biased region" description="Polar residues" evidence="8">
    <location>
        <begin position="1037"/>
        <end position="1047"/>
    </location>
</feature>
<comment type="subcellular location">
    <subcellularLocation>
        <location evidence="1 7">Cytoplasm</location>
    </subcellularLocation>
</comment>
<feature type="compositionally biased region" description="Basic and acidic residues" evidence="8">
    <location>
        <begin position="789"/>
        <end position="798"/>
    </location>
</feature>